<sequence length="123" mass="14053">MYGYKLFEAEYKFMEVIWKHAPVNSTKLAQLCSEILGWKKSTTYTVLRKLCERGLLKNENAVVTYLVEKEEIGIQESLELLDKSFGGSLPMFLTTFLKGKPLTEQEAAELKKIIDENKNGKGE</sequence>
<evidence type="ECO:0000313" key="2">
    <source>
        <dbReference type="Proteomes" id="UP000594014"/>
    </source>
</evidence>
<name>A0ACD1A6S7_9FIRM</name>
<protein>
    <submittedName>
        <fullName evidence="1">BlaI/MecI/CopY family transcriptional regulator</fullName>
    </submittedName>
</protein>
<dbReference type="EMBL" id="CP042469">
    <property type="protein sequence ID" value="QOX62081.1"/>
    <property type="molecule type" value="Genomic_DNA"/>
</dbReference>
<organism evidence="1 2">
    <name type="scientific">Anoxybacterium hadale</name>
    <dbReference type="NCBI Taxonomy" id="3408580"/>
    <lineage>
        <taxon>Bacteria</taxon>
        <taxon>Bacillati</taxon>
        <taxon>Bacillota</taxon>
        <taxon>Clostridia</taxon>
        <taxon>Peptostreptococcales</taxon>
        <taxon>Anaerovoracaceae</taxon>
        <taxon>Anoxybacterium</taxon>
    </lineage>
</organism>
<evidence type="ECO:0000313" key="1">
    <source>
        <dbReference type="EMBL" id="QOX62081.1"/>
    </source>
</evidence>
<reference evidence="1" key="1">
    <citation type="submission" date="2019-08" db="EMBL/GenBank/DDBJ databases">
        <title>Genome sequence of Clostridiales bacterium MT110.</title>
        <authorList>
            <person name="Cao J."/>
        </authorList>
    </citation>
    <scope>NUCLEOTIDE SEQUENCE</scope>
    <source>
        <strain evidence="1">MT110</strain>
    </source>
</reference>
<keyword evidence="2" id="KW-1185">Reference proteome</keyword>
<accession>A0ACD1A6S7</accession>
<gene>
    <name evidence="1" type="ORF">FRZ06_01310</name>
</gene>
<proteinExistence type="predicted"/>
<dbReference type="Proteomes" id="UP000594014">
    <property type="component" value="Chromosome"/>
</dbReference>